<dbReference type="Proteomes" id="UP000532121">
    <property type="component" value="Unassembled WGS sequence"/>
</dbReference>
<feature type="binding site" evidence="9">
    <location>
        <begin position="388"/>
        <end position="392"/>
    </location>
    <ligand>
        <name>GTP</name>
        <dbReference type="ChEBI" id="CHEBI:37565"/>
    </ligand>
</feature>
<dbReference type="GO" id="GO:0005525">
    <property type="term" value="F:GTP binding"/>
    <property type="evidence" value="ECO:0007669"/>
    <property type="project" value="UniProtKB-UniRule"/>
</dbReference>
<dbReference type="GO" id="GO:0005886">
    <property type="term" value="C:plasma membrane"/>
    <property type="evidence" value="ECO:0007669"/>
    <property type="project" value="UniProtKB-SubCell"/>
</dbReference>
<dbReference type="InterPro" id="IPR004390">
    <property type="entry name" value="SR_rcpt_FtsY"/>
</dbReference>
<keyword evidence="7 9" id="KW-0675">Receptor</keyword>
<evidence type="ECO:0000256" key="10">
    <source>
        <dbReference type="SAM" id="MobiDB-lite"/>
    </source>
</evidence>
<dbReference type="GO" id="GO:0003924">
    <property type="term" value="F:GTPase activity"/>
    <property type="evidence" value="ECO:0007669"/>
    <property type="project" value="UniProtKB-UniRule"/>
</dbReference>
<dbReference type="AlphaFoldDB" id="A0A7X9LCE0"/>
<evidence type="ECO:0000313" key="13">
    <source>
        <dbReference type="Proteomes" id="UP000532121"/>
    </source>
</evidence>
<evidence type="ECO:0000313" key="12">
    <source>
        <dbReference type="EMBL" id="NMD48392.1"/>
    </source>
</evidence>
<evidence type="ECO:0000256" key="7">
    <source>
        <dbReference type="ARBA" id="ARBA00023170"/>
    </source>
</evidence>
<evidence type="ECO:0000256" key="1">
    <source>
        <dbReference type="ARBA" id="ARBA00022475"/>
    </source>
</evidence>
<comment type="caution">
    <text evidence="12">The sequence shown here is derived from an EMBL/GenBank/DDBJ whole genome shotgun (WGS) entry which is preliminary data.</text>
</comment>
<evidence type="ECO:0000259" key="11">
    <source>
        <dbReference type="PROSITE" id="PS00300"/>
    </source>
</evidence>
<dbReference type="SMART" id="SM00962">
    <property type="entry name" value="SRP54"/>
    <property type="match status" value="1"/>
</dbReference>
<gene>
    <name evidence="9 12" type="primary">ftsY</name>
    <name evidence="12" type="ORF">HHO37_01590</name>
</gene>
<dbReference type="EC" id="3.6.5.4" evidence="9"/>
<evidence type="ECO:0000256" key="9">
    <source>
        <dbReference type="HAMAP-Rule" id="MF_00920"/>
    </source>
</evidence>
<accession>A0A7X9LCE0</accession>
<evidence type="ECO:0000256" key="6">
    <source>
        <dbReference type="ARBA" id="ARBA00023136"/>
    </source>
</evidence>
<keyword evidence="1 9" id="KW-1003">Cell membrane</keyword>
<sequence length="503" mass="54686">MGLFDRLFGKKKQEDNLETTDISQTADQAEADERPSQADLSAAAESLSGTEQTSAVPEDLPETDQSVPDSVSGAVPETEEVQESAALDPVRSAEQLTETSEASPEIAKDTAAGEEVTASQAESEIPAAEPKSSSADFMAEYYARKAELAQKVESQAQEETAEQENQTAVSVQEETDEAVNQSDKEQASNQVTSAAETEEEKYNRSLKKTRRGFGARLNAFLANFRSVDEEFFEELEEVLILSDVGVQVASTLAEDLRYEARLEKAKKPEALRRVIIEKLVDIYEKDGQFNEKINLQDGVTVMLFVGVNGVGKTTSIGKLAYKYKNQGKKVMLVAADTFRAGAVAQLVEWGRRVDVPVVTGPEKADPASVVYDGVERAVAEDVDILMIDTAGRLQNKDNLMAELEKIGRIVKRVIPDAPHETLLALDASTGQNALVQAKEFSKITPLTGLVLTKIDGTAKGGVVLAIRQELDIPVKFIGFGEKIDDIGEFNSEDFMKGLLEGLL</sequence>
<dbReference type="SUPFAM" id="SSF47364">
    <property type="entry name" value="Domain of the SRP/SRP receptor G-proteins"/>
    <property type="match status" value="1"/>
</dbReference>
<comment type="similarity">
    <text evidence="9">Belongs to the GTP-binding SRP family. FtsY subfamily.</text>
</comment>
<proteinExistence type="inferred from homology"/>
<dbReference type="RefSeq" id="WP_193522931.1">
    <property type="nucleotide sequence ID" value="NZ_JABASA010000002.1"/>
</dbReference>
<dbReference type="GO" id="GO:0006614">
    <property type="term" value="P:SRP-dependent cotranslational protein targeting to membrane"/>
    <property type="evidence" value="ECO:0007669"/>
    <property type="project" value="InterPro"/>
</dbReference>
<keyword evidence="4 9" id="KW-0378">Hydrolase</keyword>
<dbReference type="InterPro" id="IPR042101">
    <property type="entry name" value="SRP54_N_sf"/>
</dbReference>
<dbReference type="GO" id="GO:0005047">
    <property type="term" value="F:signal recognition particle binding"/>
    <property type="evidence" value="ECO:0007669"/>
    <property type="project" value="TreeGrafter"/>
</dbReference>
<evidence type="ECO:0000256" key="4">
    <source>
        <dbReference type="ARBA" id="ARBA00022801"/>
    </source>
</evidence>
<dbReference type="PANTHER" id="PTHR43134">
    <property type="entry name" value="SIGNAL RECOGNITION PARTICLE RECEPTOR SUBUNIT ALPHA"/>
    <property type="match status" value="1"/>
</dbReference>
<dbReference type="InterPro" id="IPR003593">
    <property type="entry name" value="AAA+_ATPase"/>
</dbReference>
<evidence type="ECO:0000256" key="3">
    <source>
        <dbReference type="ARBA" id="ARBA00022741"/>
    </source>
</evidence>
<protein>
    <recommendedName>
        <fullName evidence="9">Signal recognition particle receptor FtsY</fullName>
        <shortName evidence="9">SRP receptor</shortName>
        <ecNumber evidence="9">3.6.5.4</ecNumber>
    </recommendedName>
</protein>
<dbReference type="GO" id="GO:0005737">
    <property type="term" value="C:cytoplasm"/>
    <property type="evidence" value="ECO:0007669"/>
    <property type="project" value="UniProtKB-SubCell"/>
</dbReference>
<feature type="compositionally biased region" description="Low complexity" evidence="10">
    <location>
        <begin position="155"/>
        <end position="168"/>
    </location>
</feature>
<name>A0A7X9LCE0_STRRT</name>
<feature type="binding site" evidence="9">
    <location>
        <begin position="452"/>
        <end position="455"/>
    </location>
    <ligand>
        <name>GTP</name>
        <dbReference type="ChEBI" id="CHEBI:37565"/>
    </ligand>
</feature>
<comment type="function">
    <text evidence="9">Involved in targeting and insertion of nascent membrane proteins into the cytoplasmic membrane. Acts as a receptor for the complex formed by the signal recognition particle (SRP) and the ribosome-nascent chain (RNC).</text>
</comment>
<comment type="subunit">
    <text evidence="9">Part of the signal recognition particle protein translocation system, which is composed of SRP and FtsY.</text>
</comment>
<dbReference type="PROSITE" id="PS00300">
    <property type="entry name" value="SRP54"/>
    <property type="match status" value="1"/>
</dbReference>
<dbReference type="InterPro" id="IPR000897">
    <property type="entry name" value="SRP54_GTPase_dom"/>
</dbReference>
<dbReference type="InterPro" id="IPR013822">
    <property type="entry name" value="Signal_recog_particl_SRP54_hlx"/>
</dbReference>
<dbReference type="Gene3D" id="1.20.120.140">
    <property type="entry name" value="Signal recognition particle SRP54, nucleotide-binding domain"/>
    <property type="match status" value="1"/>
</dbReference>
<comment type="catalytic activity">
    <reaction evidence="8 9">
        <text>GTP + H2O = GDP + phosphate + H(+)</text>
        <dbReference type="Rhea" id="RHEA:19669"/>
        <dbReference type="ChEBI" id="CHEBI:15377"/>
        <dbReference type="ChEBI" id="CHEBI:15378"/>
        <dbReference type="ChEBI" id="CHEBI:37565"/>
        <dbReference type="ChEBI" id="CHEBI:43474"/>
        <dbReference type="ChEBI" id="CHEBI:58189"/>
        <dbReference type="EC" id="3.6.5.4"/>
    </reaction>
</comment>
<reference evidence="12 13" key="1">
    <citation type="submission" date="2020-04" db="EMBL/GenBank/DDBJ databases">
        <title>MicrobeNet Type strains.</title>
        <authorList>
            <person name="Nicholson A.C."/>
        </authorList>
    </citation>
    <scope>NUCLEOTIDE SEQUENCE [LARGE SCALE GENOMIC DNA]</scope>
    <source>
        <strain evidence="12 13">DSM 22768</strain>
    </source>
</reference>
<dbReference type="FunFam" id="3.40.50.300:FF:000053">
    <property type="entry name" value="Signal recognition particle receptor FtsY"/>
    <property type="match status" value="1"/>
</dbReference>
<dbReference type="Gene3D" id="3.40.50.300">
    <property type="entry name" value="P-loop containing nucleotide triphosphate hydrolases"/>
    <property type="match status" value="1"/>
</dbReference>
<dbReference type="SUPFAM" id="SSF52540">
    <property type="entry name" value="P-loop containing nucleoside triphosphate hydrolases"/>
    <property type="match status" value="1"/>
</dbReference>
<evidence type="ECO:0000256" key="5">
    <source>
        <dbReference type="ARBA" id="ARBA00023134"/>
    </source>
</evidence>
<keyword evidence="5 9" id="KW-0342">GTP-binding</keyword>
<dbReference type="FunFam" id="1.20.120.140:FF:000002">
    <property type="entry name" value="Signal recognition particle receptor FtsY"/>
    <property type="match status" value="1"/>
</dbReference>
<comment type="subcellular location">
    <subcellularLocation>
        <location evidence="9">Cell membrane</location>
        <topology evidence="9">Peripheral membrane protein</topology>
        <orientation evidence="9">Cytoplasmic side</orientation>
    </subcellularLocation>
    <subcellularLocation>
        <location evidence="9">Cytoplasm</location>
    </subcellularLocation>
</comment>
<feature type="binding site" evidence="9">
    <location>
        <begin position="306"/>
        <end position="313"/>
    </location>
    <ligand>
        <name>GTP</name>
        <dbReference type="ChEBI" id="CHEBI:37565"/>
    </ligand>
</feature>
<organism evidence="12 13">
    <name type="scientific">Streptococcus ratti</name>
    <dbReference type="NCBI Taxonomy" id="1341"/>
    <lineage>
        <taxon>Bacteria</taxon>
        <taxon>Bacillati</taxon>
        <taxon>Bacillota</taxon>
        <taxon>Bacilli</taxon>
        <taxon>Lactobacillales</taxon>
        <taxon>Streptococcaceae</taxon>
        <taxon>Streptococcus</taxon>
    </lineage>
</organism>
<feature type="region of interest" description="Disordered" evidence="10">
    <location>
        <begin position="1"/>
        <end position="134"/>
    </location>
</feature>
<dbReference type="Pfam" id="PF00448">
    <property type="entry name" value="SRP54"/>
    <property type="match status" value="1"/>
</dbReference>
<evidence type="ECO:0000256" key="2">
    <source>
        <dbReference type="ARBA" id="ARBA00022490"/>
    </source>
</evidence>
<feature type="domain" description="SRP54-type proteins GTP-binding" evidence="11">
    <location>
        <begin position="473"/>
        <end position="486"/>
    </location>
</feature>
<dbReference type="InterPro" id="IPR027417">
    <property type="entry name" value="P-loop_NTPase"/>
</dbReference>
<dbReference type="SMART" id="SM00963">
    <property type="entry name" value="SRP54_N"/>
    <property type="match status" value="1"/>
</dbReference>
<feature type="region of interest" description="Disordered" evidence="10">
    <location>
        <begin position="153"/>
        <end position="204"/>
    </location>
</feature>
<dbReference type="SMART" id="SM00382">
    <property type="entry name" value="AAA"/>
    <property type="match status" value="1"/>
</dbReference>
<keyword evidence="2 9" id="KW-0963">Cytoplasm</keyword>
<keyword evidence="3 9" id="KW-0547">Nucleotide-binding</keyword>
<dbReference type="EMBL" id="JABASA010000002">
    <property type="protein sequence ID" value="NMD48392.1"/>
    <property type="molecule type" value="Genomic_DNA"/>
</dbReference>
<evidence type="ECO:0000256" key="8">
    <source>
        <dbReference type="ARBA" id="ARBA00048027"/>
    </source>
</evidence>
<dbReference type="CDD" id="cd17874">
    <property type="entry name" value="FtsY"/>
    <property type="match status" value="1"/>
</dbReference>
<dbReference type="PANTHER" id="PTHR43134:SF1">
    <property type="entry name" value="SIGNAL RECOGNITION PARTICLE RECEPTOR SUBUNIT ALPHA"/>
    <property type="match status" value="1"/>
</dbReference>
<dbReference type="HAMAP" id="MF_00920">
    <property type="entry name" value="FtsY"/>
    <property type="match status" value="1"/>
</dbReference>
<dbReference type="Pfam" id="PF02881">
    <property type="entry name" value="SRP54_N"/>
    <property type="match status" value="1"/>
</dbReference>
<dbReference type="InterPro" id="IPR036225">
    <property type="entry name" value="SRP/SRP_N"/>
</dbReference>
<keyword evidence="6 9" id="KW-0472">Membrane</keyword>
<dbReference type="NCBIfam" id="TIGR00064">
    <property type="entry name" value="ftsY"/>
    <property type="match status" value="1"/>
</dbReference>